<reference evidence="3" key="1">
    <citation type="submission" date="2020-05" db="EMBL/GenBank/DDBJ databases">
        <authorList>
            <person name="Chiriac C."/>
            <person name="Salcher M."/>
            <person name="Ghai R."/>
            <person name="Kavagutti S V."/>
        </authorList>
    </citation>
    <scope>NUCLEOTIDE SEQUENCE</scope>
</reference>
<dbReference type="InterPro" id="IPR014717">
    <property type="entry name" value="Transl_elong_EF1B/ribsomal_bS6"/>
</dbReference>
<evidence type="ECO:0000313" key="3">
    <source>
        <dbReference type="EMBL" id="CAB4537114.1"/>
    </source>
</evidence>
<feature type="region of interest" description="Disordered" evidence="1">
    <location>
        <begin position="115"/>
        <end position="142"/>
    </location>
</feature>
<organism evidence="3">
    <name type="scientific">freshwater metagenome</name>
    <dbReference type="NCBI Taxonomy" id="449393"/>
    <lineage>
        <taxon>unclassified sequences</taxon>
        <taxon>metagenomes</taxon>
        <taxon>ecological metagenomes</taxon>
    </lineage>
</organism>
<name>A0A6J6BEI3_9ZZZZ</name>
<dbReference type="EMBL" id="CAEZSO010000025">
    <property type="protein sequence ID" value="CAB4537114.1"/>
    <property type="molecule type" value="Genomic_DNA"/>
</dbReference>
<evidence type="ECO:0000256" key="2">
    <source>
        <dbReference type="SAM" id="Phobius"/>
    </source>
</evidence>
<dbReference type="AlphaFoldDB" id="A0A6J6BEI3"/>
<keyword evidence="2" id="KW-1133">Transmembrane helix</keyword>
<accession>A0A6J6BEI3</accession>
<evidence type="ECO:0000256" key="1">
    <source>
        <dbReference type="SAM" id="MobiDB-lite"/>
    </source>
</evidence>
<dbReference type="PANTHER" id="PTHR39555">
    <property type="entry name" value="FIMBRIAL ASSEMBLY PROTEIN PILO-LIKE PROTEIN-RELATED"/>
    <property type="match status" value="1"/>
</dbReference>
<keyword evidence="2" id="KW-0812">Transmembrane</keyword>
<keyword evidence="2" id="KW-0472">Membrane</keyword>
<feature type="region of interest" description="Disordered" evidence="1">
    <location>
        <begin position="215"/>
        <end position="237"/>
    </location>
</feature>
<feature type="transmembrane region" description="Helical" evidence="2">
    <location>
        <begin position="6"/>
        <end position="27"/>
    </location>
</feature>
<dbReference type="PANTHER" id="PTHR39555:SF1">
    <property type="entry name" value="TYPE IV PILUS INNER MEMBRANE COMPONENT PILO"/>
    <property type="match status" value="1"/>
</dbReference>
<dbReference type="InterPro" id="IPR034756">
    <property type="entry name" value="T2SSM_b"/>
</dbReference>
<feature type="compositionally biased region" description="Polar residues" evidence="1">
    <location>
        <begin position="216"/>
        <end position="237"/>
    </location>
</feature>
<gene>
    <name evidence="3" type="ORF">UFOPK1446_00207</name>
</gene>
<proteinExistence type="predicted"/>
<sequence length="237" mass="24203">MTKSRQWTIGTALVALVVLVVGMMLFVQPRRSQASALKDQTATQEAANQSLQAKIASLKAQQQDLPKQQAVLDTIRQQIPTSPNLPSLVRSLTDLAKSTGVELVALAPANPQPLVEAKSSATGGAAGSAPSSGTTPSGAGAASNVQQIPIKITVIGSYTELTTFLNRLETLQRALAVQEVNVSLASAVGITGGSTASTDLQMELSTLAFIAPKAATATSQAPTGSTDSGPAAATNNQ</sequence>
<feature type="compositionally biased region" description="Low complexity" evidence="1">
    <location>
        <begin position="119"/>
        <end position="142"/>
    </location>
</feature>
<dbReference type="Pfam" id="PF10741">
    <property type="entry name" value="T2SSM_b"/>
    <property type="match status" value="1"/>
</dbReference>
<protein>
    <submittedName>
        <fullName evidence="3">Unannotated protein</fullName>
    </submittedName>
</protein>
<dbReference type="Gene3D" id="3.30.70.60">
    <property type="match status" value="1"/>
</dbReference>